<evidence type="ECO:0000256" key="4">
    <source>
        <dbReference type="ARBA" id="ARBA00023163"/>
    </source>
</evidence>
<proteinExistence type="inferred from homology"/>
<reference evidence="6 7" key="1">
    <citation type="submission" date="2019-12" db="EMBL/GenBank/DDBJ databases">
        <title>Paraburkholderia acidiphila 7Q-K02 sp. nov and Paraburkholderia acidisoli DHF22 sp. nov., two strains isolated from forest soil.</title>
        <authorList>
            <person name="Gao Z."/>
            <person name="Qiu L."/>
        </authorList>
    </citation>
    <scope>NUCLEOTIDE SEQUENCE [LARGE SCALE GENOMIC DNA]</scope>
    <source>
        <strain evidence="6 7">DHF22</strain>
    </source>
</reference>
<dbReference type="InterPro" id="IPR050389">
    <property type="entry name" value="LysR-type_TF"/>
</dbReference>
<dbReference type="Gene3D" id="1.10.10.10">
    <property type="entry name" value="Winged helix-like DNA-binding domain superfamily/Winged helix DNA-binding domain"/>
    <property type="match status" value="1"/>
</dbReference>
<dbReference type="Proteomes" id="UP000433577">
    <property type="component" value="Chromosome 4"/>
</dbReference>
<dbReference type="SUPFAM" id="SSF46785">
    <property type="entry name" value="Winged helix' DNA-binding domain"/>
    <property type="match status" value="1"/>
</dbReference>
<name>A0A7Z2GSK0_9BURK</name>
<comment type="similarity">
    <text evidence="1">Belongs to the LysR transcriptional regulatory family.</text>
</comment>
<dbReference type="InterPro" id="IPR000847">
    <property type="entry name" value="LysR_HTH_N"/>
</dbReference>
<dbReference type="CDD" id="cd08460">
    <property type="entry name" value="PBP2_DntR_like_1"/>
    <property type="match status" value="1"/>
</dbReference>
<dbReference type="KEGG" id="pacs:FAZ98_34405"/>
<dbReference type="Pfam" id="PF03466">
    <property type="entry name" value="LysR_substrate"/>
    <property type="match status" value="1"/>
</dbReference>
<dbReference type="EMBL" id="CP046916">
    <property type="protein sequence ID" value="QGZ66829.1"/>
    <property type="molecule type" value="Genomic_DNA"/>
</dbReference>
<gene>
    <name evidence="6" type="ORF">FAZ98_34405</name>
</gene>
<dbReference type="InterPro" id="IPR036390">
    <property type="entry name" value="WH_DNA-bd_sf"/>
</dbReference>
<dbReference type="InterPro" id="IPR036388">
    <property type="entry name" value="WH-like_DNA-bd_sf"/>
</dbReference>
<organism evidence="6 7">
    <name type="scientific">Paraburkholderia acidisoli</name>
    <dbReference type="NCBI Taxonomy" id="2571748"/>
    <lineage>
        <taxon>Bacteria</taxon>
        <taxon>Pseudomonadati</taxon>
        <taxon>Pseudomonadota</taxon>
        <taxon>Betaproteobacteria</taxon>
        <taxon>Burkholderiales</taxon>
        <taxon>Burkholderiaceae</taxon>
        <taxon>Paraburkholderia</taxon>
    </lineage>
</organism>
<dbReference type="InterPro" id="IPR005119">
    <property type="entry name" value="LysR_subst-bd"/>
</dbReference>
<dbReference type="OrthoDB" id="8717159at2"/>
<evidence type="ECO:0000259" key="5">
    <source>
        <dbReference type="PROSITE" id="PS50931"/>
    </source>
</evidence>
<dbReference type="PROSITE" id="PS50931">
    <property type="entry name" value="HTH_LYSR"/>
    <property type="match status" value="1"/>
</dbReference>
<protein>
    <submittedName>
        <fullName evidence="6">LysR family transcriptional regulator</fullName>
    </submittedName>
</protein>
<feature type="domain" description="HTH lysR-type" evidence="5">
    <location>
        <begin position="4"/>
        <end position="61"/>
    </location>
</feature>
<keyword evidence="7" id="KW-1185">Reference proteome</keyword>
<dbReference type="Gene3D" id="3.40.190.10">
    <property type="entry name" value="Periplasmic binding protein-like II"/>
    <property type="match status" value="2"/>
</dbReference>
<evidence type="ECO:0000256" key="2">
    <source>
        <dbReference type="ARBA" id="ARBA00023015"/>
    </source>
</evidence>
<dbReference type="Pfam" id="PF00126">
    <property type="entry name" value="HTH_1"/>
    <property type="match status" value="1"/>
</dbReference>
<dbReference type="RefSeq" id="WP_158958548.1">
    <property type="nucleotide sequence ID" value="NZ_CP046916.1"/>
</dbReference>
<dbReference type="PANTHER" id="PTHR30118">
    <property type="entry name" value="HTH-TYPE TRANSCRIPTIONAL REGULATOR LEUO-RELATED"/>
    <property type="match status" value="1"/>
</dbReference>
<evidence type="ECO:0000256" key="3">
    <source>
        <dbReference type="ARBA" id="ARBA00023125"/>
    </source>
</evidence>
<keyword evidence="2" id="KW-0805">Transcription regulation</keyword>
<sequence length="306" mass="32757">MSDPDLNLLLALDAVLAEQSVAGAARRLSLSASAMSRTLTRLREATGDPLLVRAGRRMVLTPHAQALRERARHAAHEARAVLSPSVTEPDFPTLRRTFTVRANEGFVEAFGAPLIAALTAVAPGVRLHFAAKLEKSAAQLREGAADLEIGVLGAPAKMGPEIRIQALFRDRFVGVVRKGHALEAEREITAARYASFGHVVASRSGRASGPVDEALAALGLERHIAAVVPSFPAALAVARASDLIALLPASYLRNGQASIDTHRFELPVSTASITVSQMWHPRLDADAVHAWLRRIVLDVCRREAPS</sequence>
<evidence type="ECO:0000313" key="6">
    <source>
        <dbReference type="EMBL" id="QGZ66829.1"/>
    </source>
</evidence>
<dbReference type="GO" id="GO:0003677">
    <property type="term" value="F:DNA binding"/>
    <property type="evidence" value="ECO:0007669"/>
    <property type="project" value="UniProtKB-KW"/>
</dbReference>
<dbReference type="GO" id="GO:0003700">
    <property type="term" value="F:DNA-binding transcription factor activity"/>
    <property type="evidence" value="ECO:0007669"/>
    <property type="project" value="InterPro"/>
</dbReference>
<accession>A0A7Z2GSK0</accession>
<keyword evidence="3" id="KW-0238">DNA-binding</keyword>
<evidence type="ECO:0000313" key="7">
    <source>
        <dbReference type="Proteomes" id="UP000433577"/>
    </source>
</evidence>
<evidence type="ECO:0000256" key="1">
    <source>
        <dbReference type="ARBA" id="ARBA00009437"/>
    </source>
</evidence>
<dbReference type="AlphaFoldDB" id="A0A7Z2GSK0"/>
<keyword evidence="4" id="KW-0804">Transcription</keyword>
<dbReference type="PANTHER" id="PTHR30118:SF15">
    <property type="entry name" value="TRANSCRIPTIONAL REGULATORY PROTEIN"/>
    <property type="match status" value="1"/>
</dbReference>
<dbReference type="SUPFAM" id="SSF53850">
    <property type="entry name" value="Periplasmic binding protein-like II"/>
    <property type="match status" value="1"/>
</dbReference>